<proteinExistence type="predicted"/>
<evidence type="ECO:0000256" key="1">
    <source>
        <dbReference type="ARBA" id="ARBA00004613"/>
    </source>
</evidence>
<evidence type="ECO:0000313" key="5">
    <source>
        <dbReference type="Proteomes" id="UP000243887"/>
    </source>
</evidence>
<keyword evidence="2" id="KW-0732">Signal</keyword>
<feature type="domain" description="NodB homology" evidence="3">
    <location>
        <begin position="58"/>
        <end position="234"/>
    </location>
</feature>
<organism evidence="4 5">
    <name type="scientific">Myroides guanonis</name>
    <dbReference type="NCBI Taxonomy" id="1150112"/>
    <lineage>
        <taxon>Bacteria</taxon>
        <taxon>Pseudomonadati</taxon>
        <taxon>Bacteroidota</taxon>
        <taxon>Flavobacteriia</taxon>
        <taxon>Flavobacteriales</taxon>
        <taxon>Flavobacteriaceae</taxon>
        <taxon>Myroides</taxon>
    </lineage>
</organism>
<reference evidence="5" key="1">
    <citation type="submission" date="2016-10" db="EMBL/GenBank/DDBJ databases">
        <authorList>
            <person name="Varghese N."/>
            <person name="Submissions S."/>
        </authorList>
    </citation>
    <scope>NUCLEOTIDE SEQUENCE [LARGE SCALE GENOMIC DNA]</scope>
    <source>
        <strain evidence="5">DSM 26542</strain>
    </source>
</reference>
<dbReference type="EMBL" id="FORU01000009">
    <property type="protein sequence ID" value="SFJ51541.1"/>
    <property type="molecule type" value="Genomic_DNA"/>
</dbReference>
<dbReference type="GO" id="GO:0016810">
    <property type="term" value="F:hydrolase activity, acting on carbon-nitrogen (but not peptide) bonds"/>
    <property type="evidence" value="ECO:0007669"/>
    <property type="project" value="InterPro"/>
</dbReference>
<dbReference type="STRING" id="1150112.SAMN04487893_10962"/>
<dbReference type="GO" id="GO:0005576">
    <property type="term" value="C:extracellular region"/>
    <property type="evidence" value="ECO:0007669"/>
    <property type="project" value="UniProtKB-SubCell"/>
</dbReference>
<dbReference type="SUPFAM" id="SSF88713">
    <property type="entry name" value="Glycoside hydrolase/deacetylase"/>
    <property type="match status" value="1"/>
</dbReference>
<dbReference type="Proteomes" id="UP000243887">
    <property type="component" value="Unassembled WGS sequence"/>
</dbReference>
<evidence type="ECO:0000259" key="3">
    <source>
        <dbReference type="PROSITE" id="PS51677"/>
    </source>
</evidence>
<accession>A0A1I3S1X4</accession>
<evidence type="ECO:0000313" key="4">
    <source>
        <dbReference type="EMBL" id="SFJ51541.1"/>
    </source>
</evidence>
<dbReference type="InterPro" id="IPR002509">
    <property type="entry name" value="NODB_dom"/>
</dbReference>
<comment type="subcellular location">
    <subcellularLocation>
        <location evidence="1">Secreted</location>
    </subcellularLocation>
</comment>
<dbReference type="PANTHER" id="PTHR34216:SF3">
    <property type="entry name" value="POLY-BETA-1,6-N-ACETYL-D-GLUCOSAMINE N-DEACETYLASE"/>
    <property type="match status" value="1"/>
</dbReference>
<gene>
    <name evidence="4" type="ORF">SAMN04487893_10962</name>
</gene>
<dbReference type="GO" id="GO:0005975">
    <property type="term" value="P:carbohydrate metabolic process"/>
    <property type="evidence" value="ECO:0007669"/>
    <property type="project" value="InterPro"/>
</dbReference>
<dbReference type="InterPro" id="IPR051398">
    <property type="entry name" value="Polysacch_Deacetylase"/>
</dbReference>
<dbReference type="AlphaFoldDB" id="A0A1I3S1X4"/>
<dbReference type="OrthoDB" id="9778320at2"/>
<dbReference type="PANTHER" id="PTHR34216">
    <property type="match status" value="1"/>
</dbReference>
<dbReference type="InterPro" id="IPR011330">
    <property type="entry name" value="Glyco_hydro/deAcase_b/a-brl"/>
</dbReference>
<dbReference type="CDD" id="cd10918">
    <property type="entry name" value="CE4_NodB_like_5s_6s"/>
    <property type="match status" value="1"/>
</dbReference>
<protein>
    <submittedName>
        <fullName evidence="4">Polysaccharide deacetylase</fullName>
    </submittedName>
</protein>
<dbReference type="RefSeq" id="WP_090679353.1">
    <property type="nucleotide sequence ID" value="NZ_FORU01000009.1"/>
</dbReference>
<keyword evidence="5" id="KW-1185">Reference proteome</keyword>
<dbReference type="Pfam" id="PF01522">
    <property type="entry name" value="Polysacc_deac_1"/>
    <property type="match status" value="1"/>
</dbReference>
<evidence type="ECO:0000256" key="2">
    <source>
        <dbReference type="ARBA" id="ARBA00022729"/>
    </source>
</evidence>
<sequence>MSRLPILMYHNVTANPEKSIGLTISAEKLEKQFQYLVTKGFNTYHFSEWNELINRSGKSVIITFDDVTLNQLEYAVPLLEKYNLKATFFIPFAYVGKTDEWNKGAEPIMNVEQLKDLSKNIELGYHSFYHRAYAKMTSAEITEDFDKCKAFCKENKLEVSPVLAYPYGSFPKKEPLKTPFFQQMKEEGILFALRIGNKINTIPTLNRYELNRIDVKGEESLFLFKFKLRFGKLF</sequence>
<dbReference type="PROSITE" id="PS51677">
    <property type="entry name" value="NODB"/>
    <property type="match status" value="1"/>
</dbReference>
<dbReference type="Gene3D" id="3.20.20.370">
    <property type="entry name" value="Glycoside hydrolase/deacetylase"/>
    <property type="match status" value="1"/>
</dbReference>
<name>A0A1I3S1X4_9FLAO</name>